<dbReference type="RefSeq" id="WP_112747961.1">
    <property type="nucleotide sequence ID" value="NZ_QMFY01000008.1"/>
</dbReference>
<keyword evidence="2" id="KW-1185">Reference proteome</keyword>
<organism evidence="1 2">
    <name type="scientific">Pseudochryseolinea flava</name>
    <dbReference type="NCBI Taxonomy" id="2059302"/>
    <lineage>
        <taxon>Bacteria</taxon>
        <taxon>Pseudomonadati</taxon>
        <taxon>Bacteroidota</taxon>
        <taxon>Cytophagia</taxon>
        <taxon>Cytophagales</taxon>
        <taxon>Fulvivirgaceae</taxon>
        <taxon>Pseudochryseolinea</taxon>
    </lineage>
</organism>
<name>A0A364Y1H4_9BACT</name>
<evidence type="ECO:0000313" key="1">
    <source>
        <dbReference type="EMBL" id="RAW00123.1"/>
    </source>
</evidence>
<dbReference type="Proteomes" id="UP000251889">
    <property type="component" value="Unassembled WGS sequence"/>
</dbReference>
<protein>
    <submittedName>
        <fullName evidence="1">Uncharacterized protein</fullName>
    </submittedName>
</protein>
<comment type="caution">
    <text evidence="1">The sequence shown here is derived from an EMBL/GenBank/DDBJ whole genome shotgun (WGS) entry which is preliminary data.</text>
</comment>
<proteinExistence type="predicted"/>
<dbReference type="AlphaFoldDB" id="A0A364Y1H4"/>
<sequence>MKRIFYKGIPYESLEVAMDGKKKFALYENNQFIHFVDVEEIDNRSRVSLILDDYYETVRSSDKMLTI</sequence>
<accession>A0A364Y1H4</accession>
<dbReference type="EMBL" id="QMFY01000008">
    <property type="protein sequence ID" value="RAW00123.1"/>
    <property type="molecule type" value="Genomic_DNA"/>
</dbReference>
<evidence type="ECO:0000313" key="2">
    <source>
        <dbReference type="Proteomes" id="UP000251889"/>
    </source>
</evidence>
<reference evidence="1 2" key="1">
    <citation type="submission" date="2018-06" db="EMBL/GenBank/DDBJ databases">
        <title>Chryseolinea flavus sp. nov., a member of the phylum Bacteroidetes isolated from soil.</title>
        <authorList>
            <person name="Li Y."/>
            <person name="Wang J."/>
        </authorList>
    </citation>
    <scope>NUCLEOTIDE SEQUENCE [LARGE SCALE GENOMIC DNA]</scope>
    <source>
        <strain evidence="1 2">SDU1-6</strain>
    </source>
</reference>
<gene>
    <name evidence="1" type="ORF">DQQ10_16375</name>
</gene>